<sequence>MPLRLNVGVSKKLGLPEYSSVGASCNLELEVDPMLIHNDLDGLHEQIPRC</sequence>
<name>A0AAU7CNF7_9BACT</name>
<evidence type="ECO:0000313" key="1">
    <source>
        <dbReference type="EMBL" id="XBH06603.1"/>
    </source>
</evidence>
<dbReference type="AlphaFoldDB" id="A0AAU7CNF7"/>
<dbReference type="EMBL" id="CP155447">
    <property type="protein sequence ID" value="XBH06603.1"/>
    <property type="molecule type" value="Genomic_DNA"/>
</dbReference>
<accession>A0AAU7CNF7</accession>
<dbReference type="RefSeq" id="WP_406699452.1">
    <property type="nucleotide sequence ID" value="NZ_CP155447.1"/>
</dbReference>
<reference evidence="1" key="1">
    <citation type="submission" date="2024-05" db="EMBL/GenBank/DDBJ databases">
        <title>Planctomycetes of the genus Singulisphaera possess chitinolytic capabilities.</title>
        <authorList>
            <person name="Ivanova A."/>
        </authorList>
    </citation>
    <scope>NUCLEOTIDE SEQUENCE</scope>
    <source>
        <strain evidence="1">Ch08T</strain>
    </source>
</reference>
<proteinExistence type="predicted"/>
<protein>
    <submittedName>
        <fullName evidence="1">Uncharacterized protein</fullName>
    </submittedName>
</protein>
<gene>
    <name evidence="1" type="ORF">V5E97_11345</name>
</gene>
<organism evidence="1">
    <name type="scientific">Singulisphaera sp. Ch08</name>
    <dbReference type="NCBI Taxonomy" id="3120278"/>
    <lineage>
        <taxon>Bacteria</taxon>
        <taxon>Pseudomonadati</taxon>
        <taxon>Planctomycetota</taxon>
        <taxon>Planctomycetia</taxon>
        <taxon>Isosphaerales</taxon>
        <taxon>Isosphaeraceae</taxon>
        <taxon>Singulisphaera</taxon>
    </lineage>
</organism>